<dbReference type="RefSeq" id="WP_089374753.1">
    <property type="nucleotide sequence ID" value="NZ_FZOA01000002.1"/>
</dbReference>
<evidence type="ECO:0000256" key="21">
    <source>
        <dbReference type="ARBA" id="ARBA00049035"/>
    </source>
</evidence>
<dbReference type="SUPFAM" id="SSF53623">
    <property type="entry name" value="MurD-like peptide ligases, catalytic domain"/>
    <property type="match status" value="1"/>
</dbReference>
<name>A0A238YIW5_9PROT</name>
<dbReference type="PANTHER" id="PTHR11136">
    <property type="entry name" value="FOLYLPOLYGLUTAMATE SYNTHASE-RELATED"/>
    <property type="match status" value="1"/>
</dbReference>
<evidence type="ECO:0000256" key="13">
    <source>
        <dbReference type="ARBA" id="ARBA00022840"/>
    </source>
</evidence>
<evidence type="ECO:0000256" key="8">
    <source>
        <dbReference type="ARBA" id="ARBA00013025"/>
    </source>
</evidence>
<dbReference type="PIRSF" id="PIRSF001563">
    <property type="entry name" value="Folylpolyglu_synth"/>
    <property type="match status" value="1"/>
</dbReference>
<evidence type="ECO:0000256" key="20">
    <source>
        <dbReference type="ARBA" id="ARBA00047808"/>
    </source>
</evidence>
<dbReference type="InterPro" id="IPR004101">
    <property type="entry name" value="Mur_ligase_C"/>
</dbReference>
<evidence type="ECO:0000259" key="25">
    <source>
        <dbReference type="Pfam" id="PF08245"/>
    </source>
</evidence>
<keyword evidence="10 23" id="KW-0436">Ligase</keyword>
<dbReference type="UniPathway" id="UPA00077">
    <property type="reaction ID" value="UER00157"/>
</dbReference>
<keyword evidence="12 23" id="KW-0547">Nucleotide-binding</keyword>
<comment type="pathway">
    <text evidence="4">Cofactor biosynthesis; tetrahydrofolylpolyglutamate biosynthesis.</text>
</comment>
<dbReference type="GO" id="GO:0005737">
    <property type="term" value="C:cytoplasm"/>
    <property type="evidence" value="ECO:0007669"/>
    <property type="project" value="TreeGrafter"/>
</dbReference>
<keyword evidence="15" id="KW-0289">Folate biosynthesis</keyword>
<evidence type="ECO:0000256" key="11">
    <source>
        <dbReference type="ARBA" id="ARBA00022723"/>
    </source>
</evidence>
<evidence type="ECO:0000256" key="7">
    <source>
        <dbReference type="ARBA" id="ARBA00013023"/>
    </source>
</evidence>
<dbReference type="InterPro" id="IPR001645">
    <property type="entry name" value="Folylpolyglutamate_synth"/>
</dbReference>
<reference evidence="27" key="1">
    <citation type="submission" date="2017-06" db="EMBL/GenBank/DDBJ databases">
        <authorList>
            <person name="Varghese N."/>
            <person name="Submissions S."/>
        </authorList>
    </citation>
    <scope>NUCLEOTIDE SEQUENCE [LARGE SCALE GENOMIC DNA]</scope>
    <source>
        <strain evidence="27">Ca-68</strain>
    </source>
</reference>
<dbReference type="GO" id="GO:0046654">
    <property type="term" value="P:tetrahydrofolate biosynthetic process"/>
    <property type="evidence" value="ECO:0007669"/>
    <property type="project" value="UniProtKB-UniPathway"/>
</dbReference>
<dbReference type="EC" id="6.3.2.12" evidence="7"/>
<dbReference type="Pfam" id="PF08245">
    <property type="entry name" value="Mur_ligase_M"/>
    <property type="match status" value="1"/>
</dbReference>
<evidence type="ECO:0000313" key="26">
    <source>
        <dbReference type="EMBL" id="SNR70574.1"/>
    </source>
</evidence>
<evidence type="ECO:0000256" key="14">
    <source>
        <dbReference type="ARBA" id="ARBA00022842"/>
    </source>
</evidence>
<evidence type="ECO:0000256" key="22">
    <source>
        <dbReference type="ARBA" id="ARBA00049161"/>
    </source>
</evidence>
<comment type="catalytic activity">
    <reaction evidence="22">
        <text>7,8-dihydropteroate + L-glutamate + ATP = 7,8-dihydrofolate + ADP + phosphate + H(+)</text>
        <dbReference type="Rhea" id="RHEA:23584"/>
        <dbReference type="ChEBI" id="CHEBI:15378"/>
        <dbReference type="ChEBI" id="CHEBI:17839"/>
        <dbReference type="ChEBI" id="CHEBI:29985"/>
        <dbReference type="ChEBI" id="CHEBI:30616"/>
        <dbReference type="ChEBI" id="CHEBI:43474"/>
        <dbReference type="ChEBI" id="CHEBI:57451"/>
        <dbReference type="ChEBI" id="CHEBI:456216"/>
        <dbReference type="EC" id="6.3.2.12"/>
    </reaction>
</comment>
<gene>
    <name evidence="26" type="ORF">SAMN05192560_0608</name>
</gene>
<dbReference type="Gene3D" id="3.90.190.20">
    <property type="entry name" value="Mur ligase, C-terminal domain"/>
    <property type="match status" value="1"/>
</dbReference>
<dbReference type="NCBIfam" id="TIGR01499">
    <property type="entry name" value="folC"/>
    <property type="match status" value="1"/>
</dbReference>
<dbReference type="AlphaFoldDB" id="A0A238YIW5"/>
<dbReference type="EC" id="6.3.2.17" evidence="8"/>
<keyword evidence="14" id="KW-0460">Magnesium</keyword>
<evidence type="ECO:0000256" key="18">
    <source>
        <dbReference type="ARBA" id="ARBA00032510"/>
    </source>
</evidence>
<evidence type="ECO:0000256" key="10">
    <source>
        <dbReference type="ARBA" id="ARBA00022598"/>
    </source>
</evidence>
<feature type="domain" description="Mur ligase central" evidence="25">
    <location>
        <begin position="51"/>
        <end position="262"/>
    </location>
</feature>
<evidence type="ECO:0000313" key="27">
    <source>
        <dbReference type="Proteomes" id="UP000198305"/>
    </source>
</evidence>
<comment type="catalytic activity">
    <reaction evidence="20">
        <text>10-formyltetrahydrofolyl-(gamma-L-Glu)(n) + L-glutamate + ATP = 10-formyltetrahydrofolyl-(gamma-L-Glu)(n+1) + ADP + phosphate + H(+)</text>
        <dbReference type="Rhea" id="RHEA:51904"/>
        <dbReference type="Rhea" id="RHEA-COMP:13088"/>
        <dbReference type="Rhea" id="RHEA-COMP:14300"/>
        <dbReference type="ChEBI" id="CHEBI:15378"/>
        <dbReference type="ChEBI" id="CHEBI:29985"/>
        <dbReference type="ChEBI" id="CHEBI:30616"/>
        <dbReference type="ChEBI" id="CHEBI:43474"/>
        <dbReference type="ChEBI" id="CHEBI:134413"/>
        <dbReference type="ChEBI" id="CHEBI:456216"/>
        <dbReference type="EC" id="6.3.2.17"/>
    </reaction>
</comment>
<organism evidence="26 27">
    <name type="scientific">Methylobacillus rhizosphaerae</name>
    <dbReference type="NCBI Taxonomy" id="551994"/>
    <lineage>
        <taxon>Bacteria</taxon>
        <taxon>Pseudomonadati</taxon>
        <taxon>Pseudomonadota</taxon>
        <taxon>Betaproteobacteria</taxon>
        <taxon>Nitrosomonadales</taxon>
        <taxon>Methylophilaceae</taxon>
        <taxon>Methylobacillus</taxon>
    </lineage>
</organism>
<dbReference type="EMBL" id="FZOA01000002">
    <property type="protein sequence ID" value="SNR70574.1"/>
    <property type="molecule type" value="Genomic_DNA"/>
</dbReference>
<keyword evidence="11" id="KW-0479">Metal-binding</keyword>
<evidence type="ECO:0000256" key="1">
    <source>
        <dbReference type="ARBA" id="ARBA00001946"/>
    </source>
</evidence>
<evidence type="ECO:0000256" key="3">
    <source>
        <dbReference type="ARBA" id="ARBA00004799"/>
    </source>
</evidence>
<comment type="similarity">
    <text evidence="5 23">Belongs to the folylpolyglutamate synthase family.</text>
</comment>
<evidence type="ECO:0000256" key="15">
    <source>
        <dbReference type="ARBA" id="ARBA00022909"/>
    </source>
</evidence>
<comment type="catalytic activity">
    <reaction evidence="19">
        <text>(6S)-5,6,7,8-tetrahydrofolyl-(gamma-L-Glu)(n) + L-glutamate + ATP = (6S)-5,6,7,8-tetrahydrofolyl-(gamma-L-Glu)(n+1) + ADP + phosphate + H(+)</text>
        <dbReference type="Rhea" id="RHEA:10580"/>
        <dbReference type="Rhea" id="RHEA-COMP:14738"/>
        <dbReference type="Rhea" id="RHEA-COMP:14740"/>
        <dbReference type="ChEBI" id="CHEBI:15378"/>
        <dbReference type="ChEBI" id="CHEBI:29985"/>
        <dbReference type="ChEBI" id="CHEBI:30616"/>
        <dbReference type="ChEBI" id="CHEBI:43474"/>
        <dbReference type="ChEBI" id="CHEBI:141005"/>
        <dbReference type="ChEBI" id="CHEBI:456216"/>
        <dbReference type="EC" id="6.3.2.17"/>
    </reaction>
</comment>
<dbReference type="SUPFAM" id="SSF53244">
    <property type="entry name" value="MurD-like peptide ligases, peptide-binding domain"/>
    <property type="match status" value="1"/>
</dbReference>
<comment type="catalytic activity">
    <reaction evidence="21">
        <text>(6R)-5,10-methylenetetrahydrofolyl-(gamma-L-Glu)(n) + L-glutamate + ATP = (6R)-5,10-methylenetetrahydrofolyl-(gamma-L-Glu)(n+1) + ADP + phosphate + H(+)</text>
        <dbReference type="Rhea" id="RHEA:51912"/>
        <dbReference type="Rhea" id="RHEA-COMP:13257"/>
        <dbReference type="Rhea" id="RHEA-COMP:13258"/>
        <dbReference type="ChEBI" id="CHEBI:15378"/>
        <dbReference type="ChEBI" id="CHEBI:29985"/>
        <dbReference type="ChEBI" id="CHEBI:30616"/>
        <dbReference type="ChEBI" id="CHEBI:43474"/>
        <dbReference type="ChEBI" id="CHEBI:136572"/>
        <dbReference type="ChEBI" id="CHEBI:456216"/>
        <dbReference type="EC" id="6.3.2.17"/>
    </reaction>
</comment>
<evidence type="ECO:0000256" key="6">
    <source>
        <dbReference type="ARBA" id="ARBA00011245"/>
    </source>
</evidence>
<dbReference type="FunFam" id="3.40.1190.10:FF:000004">
    <property type="entry name" value="Dihydrofolate synthase/folylpolyglutamate synthase"/>
    <property type="match status" value="1"/>
</dbReference>
<sequence>MTSSLPVTRDLAGWLAYIEALHPAAIEMGLDRVESVRQRLHLNPSFPVIIVAGTNGKGSTCAVLESIYQSADYKTGCYTSPHFVRYNERVRIAGTEVEDAMLVRAFEAVEQARGDIVLTYFEFGTLAAVWQMIEAGVDVGILEVGLGGRLDAVNVFTPVCSIVTSIDLDHMDFLGNDRECIGREKAGVFRTGVPAICGDDHPPASLQQHAVEIGADFRRIGHEFGFSEQPGGWRYESASVTYDLPLPALAGDFQLNNAAGVINAVDALRHILPVTLEHMQQGLQQVTLNGRFQHCGQHPQIILDVAHNPHAALALASNLESHPVPGRTLAVFSMLADKDIAGVLQATTSYIDAWYVASVEHVRGASVAQLLEFLASQLISNPVYTHESVRDAYHHACIDAGENDRIIVFGSFFTVADIMRELAFPRPEKHVQH</sequence>
<dbReference type="InterPro" id="IPR036565">
    <property type="entry name" value="Mur-like_cat_sf"/>
</dbReference>
<dbReference type="GO" id="GO:0004326">
    <property type="term" value="F:tetrahydrofolylpolyglutamate synthase activity"/>
    <property type="evidence" value="ECO:0007669"/>
    <property type="project" value="UniProtKB-EC"/>
</dbReference>
<dbReference type="Proteomes" id="UP000198305">
    <property type="component" value="Unassembled WGS sequence"/>
</dbReference>
<feature type="domain" description="Mur ligase C-terminal" evidence="24">
    <location>
        <begin position="290"/>
        <end position="412"/>
    </location>
</feature>
<evidence type="ECO:0000256" key="19">
    <source>
        <dbReference type="ARBA" id="ARBA00047493"/>
    </source>
</evidence>
<comment type="pathway">
    <text evidence="3">Cofactor biosynthesis; tetrahydrofolate biosynthesis; 7,8-dihydrofolate from 2-amino-4-hydroxy-6-hydroxymethyl-7,8-dihydropteridine diphosphate and 4-aminobenzoate: step 2/2.</text>
</comment>
<evidence type="ECO:0000259" key="24">
    <source>
        <dbReference type="Pfam" id="PF02875"/>
    </source>
</evidence>
<accession>A0A238YIW5</accession>
<dbReference type="InterPro" id="IPR036615">
    <property type="entry name" value="Mur_ligase_C_dom_sf"/>
</dbReference>
<comment type="function">
    <text evidence="2">Functions in two distinct reactions of the de novo folate biosynthetic pathway. Catalyzes the addition of a glutamate residue to dihydropteroate (7,8-dihydropteroate or H2Pte) to form dihydrofolate (7,8-dihydrofolate monoglutamate or H2Pte-Glu). Also catalyzes successive additions of L-glutamate to tetrahydrofolate or 10-formyltetrahydrofolate or 5,10-methylenetetrahydrofolate, leading to folylpolyglutamate derivatives.</text>
</comment>
<dbReference type="NCBIfam" id="NF008101">
    <property type="entry name" value="PRK10846.1"/>
    <property type="match status" value="1"/>
</dbReference>
<dbReference type="Pfam" id="PF02875">
    <property type="entry name" value="Mur_ligase_C"/>
    <property type="match status" value="1"/>
</dbReference>
<protein>
    <recommendedName>
        <fullName evidence="9">Dihydrofolate synthase/folylpolyglutamate synthase</fullName>
        <ecNumber evidence="7">6.3.2.12</ecNumber>
        <ecNumber evidence="8">6.3.2.17</ecNumber>
    </recommendedName>
    <alternativeName>
        <fullName evidence="18">Folylpoly-gamma-glutamate synthetase-dihydrofolate synthetase</fullName>
    </alternativeName>
    <alternativeName>
        <fullName evidence="16">Folylpolyglutamate synthetase</fullName>
    </alternativeName>
    <alternativeName>
        <fullName evidence="17">Tetrahydrofolylpolyglutamate synthase</fullName>
    </alternativeName>
</protein>
<dbReference type="PANTHER" id="PTHR11136:SF0">
    <property type="entry name" value="DIHYDROFOLATE SYNTHETASE-RELATED"/>
    <property type="match status" value="1"/>
</dbReference>
<dbReference type="GO" id="GO:0005524">
    <property type="term" value="F:ATP binding"/>
    <property type="evidence" value="ECO:0007669"/>
    <property type="project" value="UniProtKB-KW"/>
</dbReference>
<dbReference type="OrthoDB" id="9809356at2"/>
<dbReference type="InterPro" id="IPR013221">
    <property type="entry name" value="Mur_ligase_cen"/>
</dbReference>
<evidence type="ECO:0000256" key="16">
    <source>
        <dbReference type="ARBA" id="ARBA00030048"/>
    </source>
</evidence>
<evidence type="ECO:0000256" key="2">
    <source>
        <dbReference type="ARBA" id="ARBA00002714"/>
    </source>
</evidence>
<evidence type="ECO:0000256" key="23">
    <source>
        <dbReference type="PIRNR" id="PIRNR001563"/>
    </source>
</evidence>
<comment type="cofactor">
    <cofactor evidence="1">
        <name>Mg(2+)</name>
        <dbReference type="ChEBI" id="CHEBI:18420"/>
    </cofactor>
</comment>
<dbReference type="GO" id="GO:0046872">
    <property type="term" value="F:metal ion binding"/>
    <property type="evidence" value="ECO:0007669"/>
    <property type="project" value="UniProtKB-KW"/>
</dbReference>
<dbReference type="GO" id="GO:0046656">
    <property type="term" value="P:folic acid biosynthetic process"/>
    <property type="evidence" value="ECO:0007669"/>
    <property type="project" value="UniProtKB-KW"/>
</dbReference>
<keyword evidence="27" id="KW-1185">Reference proteome</keyword>
<dbReference type="Gene3D" id="3.40.1190.10">
    <property type="entry name" value="Mur-like, catalytic domain"/>
    <property type="match status" value="1"/>
</dbReference>
<evidence type="ECO:0000256" key="17">
    <source>
        <dbReference type="ARBA" id="ARBA00030592"/>
    </source>
</evidence>
<evidence type="ECO:0000256" key="12">
    <source>
        <dbReference type="ARBA" id="ARBA00022741"/>
    </source>
</evidence>
<comment type="subunit">
    <text evidence="6">Monomer.</text>
</comment>
<evidence type="ECO:0000256" key="4">
    <source>
        <dbReference type="ARBA" id="ARBA00005150"/>
    </source>
</evidence>
<proteinExistence type="inferred from homology"/>
<dbReference type="GO" id="GO:0008841">
    <property type="term" value="F:dihydrofolate synthase activity"/>
    <property type="evidence" value="ECO:0007669"/>
    <property type="project" value="UniProtKB-EC"/>
</dbReference>
<evidence type="ECO:0000256" key="9">
    <source>
        <dbReference type="ARBA" id="ARBA00019357"/>
    </source>
</evidence>
<keyword evidence="13 23" id="KW-0067">ATP-binding</keyword>
<evidence type="ECO:0000256" key="5">
    <source>
        <dbReference type="ARBA" id="ARBA00008276"/>
    </source>
</evidence>